<name>A0AA41R236_9BACT</name>
<keyword evidence="4" id="KW-0808">Transferase</keyword>
<comment type="similarity">
    <text evidence="2">Belongs to the tRNA methyltransferase O family.</text>
</comment>
<dbReference type="PANTHER" id="PTHR12818:SF0">
    <property type="entry name" value="TRNA (ADENINE(37)-N6)-METHYLTRANSFERASE"/>
    <property type="match status" value="1"/>
</dbReference>
<proteinExistence type="inferred from homology"/>
<dbReference type="Gene3D" id="2.40.30.70">
    <property type="entry name" value="YaeB-like"/>
    <property type="match status" value="1"/>
</dbReference>
<gene>
    <name evidence="4" type="ORF">MRX98_11425</name>
</gene>
<comment type="caution">
    <text evidence="4">The sequence shown here is derived from an EMBL/GenBank/DDBJ whole genome shotgun (WGS) entry which is preliminary data.</text>
</comment>
<organism evidence="4 5">
    <name type="scientific">Desulfatitalea alkaliphila</name>
    <dbReference type="NCBI Taxonomy" id="2929485"/>
    <lineage>
        <taxon>Bacteria</taxon>
        <taxon>Pseudomonadati</taxon>
        <taxon>Thermodesulfobacteriota</taxon>
        <taxon>Desulfobacteria</taxon>
        <taxon>Desulfobacterales</taxon>
        <taxon>Desulfosarcinaceae</taxon>
        <taxon>Desulfatitalea</taxon>
    </lineage>
</organism>
<dbReference type="CDD" id="cd09281">
    <property type="entry name" value="UPF0066"/>
    <property type="match status" value="1"/>
</dbReference>
<dbReference type="Pfam" id="PF01980">
    <property type="entry name" value="TrmO_N"/>
    <property type="match status" value="1"/>
</dbReference>
<evidence type="ECO:0000256" key="1">
    <source>
        <dbReference type="ARBA" id="ARBA00022691"/>
    </source>
</evidence>
<dbReference type="PROSITE" id="PS51668">
    <property type="entry name" value="TSAA_2"/>
    <property type="match status" value="1"/>
</dbReference>
<accession>A0AA41R236</accession>
<keyword evidence="5" id="KW-1185">Reference proteome</keyword>
<dbReference type="GO" id="GO:0032259">
    <property type="term" value="P:methylation"/>
    <property type="evidence" value="ECO:0007669"/>
    <property type="project" value="UniProtKB-KW"/>
</dbReference>
<dbReference type="AlphaFoldDB" id="A0AA41R236"/>
<keyword evidence="4" id="KW-0489">Methyltransferase</keyword>
<evidence type="ECO:0000313" key="4">
    <source>
        <dbReference type="EMBL" id="MCJ8501184.1"/>
    </source>
</evidence>
<evidence type="ECO:0000256" key="2">
    <source>
        <dbReference type="ARBA" id="ARBA00033753"/>
    </source>
</evidence>
<feature type="domain" description="TsaA-like" evidence="3">
    <location>
        <begin position="5"/>
        <end position="133"/>
    </location>
</feature>
<reference evidence="4" key="1">
    <citation type="submission" date="2022-04" db="EMBL/GenBank/DDBJ databases">
        <title>Desulfatitalea alkaliphila sp. nov., a novel anaerobic sulfate-reducing bacterium isolated from terrestrial mud volcano, Taman Peninsula, Russia.</title>
        <authorList>
            <person name="Khomyakova M.A."/>
            <person name="Merkel A.Y."/>
            <person name="Slobodkin A.I."/>
        </authorList>
    </citation>
    <scope>NUCLEOTIDE SEQUENCE</scope>
    <source>
        <strain evidence="4">M08but</strain>
    </source>
</reference>
<evidence type="ECO:0000259" key="3">
    <source>
        <dbReference type="PROSITE" id="PS51668"/>
    </source>
</evidence>
<evidence type="ECO:0000313" key="5">
    <source>
        <dbReference type="Proteomes" id="UP001165427"/>
    </source>
</evidence>
<dbReference type="InterPro" id="IPR023370">
    <property type="entry name" value="TrmO-like_N"/>
</dbReference>
<dbReference type="PANTHER" id="PTHR12818">
    <property type="entry name" value="TRNA (ADENINE(37)-N6)-METHYLTRANSFERASE"/>
    <property type="match status" value="1"/>
</dbReference>
<dbReference type="EMBL" id="JALJRB010000011">
    <property type="protein sequence ID" value="MCJ8501184.1"/>
    <property type="molecule type" value="Genomic_DNA"/>
</dbReference>
<dbReference type="InterPro" id="IPR040372">
    <property type="entry name" value="YaeB-like"/>
</dbReference>
<dbReference type="InterPro" id="IPR036414">
    <property type="entry name" value="YaeB_N_sf"/>
</dbReference>
<sequence>MDICFHSIGHVRTATADSAIPHHWSASDIEGTLDIHPRYREGARDIQAGQKIVVLFHFDRSPPFSDDLLTQIPRQRRHRKGVFSICTPKRPNAIGMSVLSVLSVDGGRIRVKGVDMFDGTPIFDIKPYVAAEY</sequence>
<dbReference type="Proteomes" id="UP001165427">
    <property type="component" value="Unassembled WGS sequence"/>
</dbReference>
<protein>
    <submittedName>
        <fullName evidence="4">SAM-dependent methyltransferase</fullName>
    </submittedName>
</protein>
<dbReference type="InterPro" id="IPR036413">
    <property type="entry name" value="YaeB-like_sf"/>
</dbReference>
<dbReference type="RefSeq" id="WP_246907805.1">
    <property type="nucleotide sequence ID" value="NZ_JALJRB010000011.1"/>
</dbReference>
<dbReference type="GO" id="GO:0008168">
    <property type="term" value="F:methyltransferase activity"/>
    <property type="evidence" value="ECO:0007669"/>
    <property type="project" value="UniProtKB-KW"/>
</dbReference>
<dbReference type="SUPFAM" id="SSF118196">
    <property type="entry name" value="YaeB-like"/>
    <property type="match status" value="1"/>
</dbReference>
<keyword evidence="1" id="KW-0949">S-adenosyl-L-methionine</keyword>